<dbReference type="Proteomes" id="UP000468531">
    <property type="component" value="Unassembled WGS sequence"/>
</dbReference>
<gene>
    <name evidence="1" type="ORF">FNJ47_08315</name>
</gene>
<comment type="caution">
    <text evidence="1">The sequence shown here is derived from an EMBL/GenBank/DDBJ whole genome shotgun (WGS) entry which is preliminary data.</text>
</comment>
<dbReference type="EMBL" id="VKHP01000021">
    <property type="protein sequence ID" value="NEU95833.1"/>
    <property type="molecule type" value="Genomic_DNA"/>
</dbReference>
<proteinExistence type="predicted"/>
<keyword evidence="2" id="KW-1185">Reference proteome</keyword>
<dbReference type="AlphaFoldDB" id="A0A6P1BC23"/>
<dbReference type="RefSeq" id="WP_163152424.1">
    <property type="nucleotide sequence ID" value="NZ_VKHP01000021.1"/>
</dbReference>
<name>A0A6P1BC23_9BRAD</name>
<evidence type="ECO:0000313" key="2">
    <source>
        <dbReference type="Proteomes" id="UP000468531"/>
    </source>
</evidence>
<evidence type="ECO:0000313" key="1">
    <source>
        <dbReference type="EMBL" id="NEU95833.1"/>
    </source>
</evidence>
<sequence length="60" mass="6742">MDYFADVTGGIPTAHYMSDYRDFDGIKVPTKRRAYRRNEDNTPVANAPGVSIDISDVQFS</sequence>
<accession>A0A6P1BC23</accession>
<organism evidence="1 2">
    <name type="scientific">Bradyrhizobium uaiense</name>
    <dbReference type="NCBI Taxonomy" id="2594946"/>
    <lineage>
        <taxon>Bacteria</taxon>
        <taxon>Pseudomonadati</taxon>
        <taxon>Pseudomonadota</taxon>
        <taxon>Alphaproteobacteria</taxon>
        <taxon>Hyphomicrobiales</taxon>
        <taxon>Nitrobacteraceae</taxon>
        <taxon>Bradyrhizobium</taxon>
    </lineage>
</organism>
<protein>
    <submittedName>
        <fullName evidence="1">Uncharacterized protein</fullName>
    </submittedName>
</protein>
<reference evidence="1 2" key="1">
    <citation type="journal article" date="2020" name="Arch. Microbiol.">
        <title>Bradyrhizobium uaiense sp. nov., a new highly efficient cowpea symbiont.</title>
        <authorList>
            <person name="Cabral Michel D."/>
            <person name="Azarias Guimaraes A."/>
            <person name="Martins da Costa E."/>
            <person name="Soares de Carvalho T."/>
            <person name="Balsanelli E."/>
            <person name="Willems A."/>
            <person name="Maltempi de Souza E."/>
            <person name="de Souza Moreira F.M."/>
        </authorList>
    </citation>
    <scope>NUCLEOTIDE SEQUENCE [LARGE SCALE GENOMIC DNA]</scope>
    <source>
        <strain evidence="1 2">UFLA 03-164</strain>
    </source>
</reference>